<feature type="binding site" evidence="2">
    <location>
        <begin position="545"/>
        <end position="546"/>
    </location>
    <ligand>
        <name>FAD</name>
        <dbReference type="ChEBI" id="CHEBI:57692"/>
    </ligand>
</feature>
<evidence type="ECO:0000256" key="1">
    <source>
        <dbReference type="ARBA" id="ARBA00010790"/>
    </source>
</evidence>
<keyword evidence="2" id="KW-0274">FAD</keyword>
<dbReference type="InterPro" id="IPR036188">
    <property type="entry name" value="FAD/NAD-bd_sf"/>
</dbReference>
<feature type="binding site" evidence="2">
    <location>
        <position position="235"/>
    </location>
    <ligand>
        <name>FAD</name>
        <dbReference type="ChEBI" id="CHEBI:57692"/>
    </ligand>
</feature>
<sequence>MGIYTKLPEDLKEVDIVIAGGGSAGCIVAGRLAAADPGLSILLIEWGRNNYNDPKVVNPIFFLHHLVPANKTAHFYQANRSSQLADREPVVPAGGTLGGGSSINFMMYTRAQRADFDSWNTPGWSADEILPYLKKIETYHGPGNPSVHGYDGPVQVSDGGFCCKRSTEGLLQAARALGYPEITDLQDLDSSNGWERWLRTVSPEGKRQDTAHTYIHPLLQDGKHPNLHVLVEHKVIRVLFDPNKRARGVEFCRNPEFIPVTPLAATTEPSTETIAVRKLVVISSGSCASPAVLERSGIGSPEVLNRAGIPVISDLPGVGHDYQDHNLNESSYRTSLEPDETADDIFNGRVSPEDAVANKHPMLGWNTIDVAAKYRPTDEEAAQLGPEFAEAWERDFRDKPNRPMMLTGLRSGLLSTNSSVPEGQYAAMVNYTAYPYSRGRIHITSASPFAPLDFSVGFFTDNHDIDIKKLLWAYKKAREIIRRTEFYRGEVASTHPKFPSGSAAACIELPLSTSHDTSSVKDIVYTEKDDKAIEQFLRENTHTTWHSLGTNKMAPRQEMGVVDKDLNVYGVSGLKVVDLSIAPQNVGGNTNNTAMVIGEKGAEIIARELGLQFSMEGRLVSN</sequence>
<evidence type="ECO:0000313" key="5">
    <source>
        <dbReference type="Proteomes" id="UP001283341"/>
    </source>
</evidence>
<evidence type="ECO:0000313" key="4">
    <source>
        <dbReference type="EMBL" id="KAK3326013.1"/>
    </source>
</evidence>
<dbReference type="InterPro" id="IPR007867">
    <property type="entry name" value="GMC_OxRtase_C"/>
</dbReference>
<dbReference type="InterPro" id="IPR012132">
    <property type="entry name" value="GMC_OxRdtase"/>
</dbReference>
<dbReference type="SUPFAM" id="SSF54373">
    <property type="entry name" value="FAD-linked reductases, C-terminal domain"/>
    <property type="match status" value="1"/>
</dbReference>
<feature type="domain" description="Glucose-methanol-choline oxidoreductase N-terminal" evidence="3">
    <location>
        <begin position="285"/>
        <end position="299"/>
    </location>
</feature>
<dbReference type="Pfam" id="PF05199">
    <property type="entry name" value="GMC_oxred_C"/>
    <property type="match status" value="1"/>
</dbReference>
<dbReference type="AlphaFoldDB" id="A0AAE0MBV8"/>
<dbReference type="InterPro" id="IPR000172">
    <property type="entry name" value="GMC_OxRdtase_N"/>
</dbReference>
<protein>
    <submittedName>
        <fullName evidence="4">GMC oxidoreductase</fullName>
    </submittedName>
</protein>
<dbReference type="Proteomes" id="UP001283341">
    <property type="component" value="Unassembled WGS sequence"/>
</dbReference>
<organism evidence="4 5">
    <name type="scientific">Apodospora peruviana</name>
    <dbReference type="NCBI Taxonomy" id="516989"/>
    <lineage>
        <taxon>Eukaryota</taxon>
        <taxon>Fungi</taxon>
        <taxon>Dikarya</taxon>
        <taxon>Ascomycota</taxon>
        <taxon>Pezizomycotina</taxon>
        <taxon>Sordariomycetes</taxon>
        <taxon>Sordariomycetidae</taxon>
        <taxon>Sordariales</taxon>
        <taxon>Lasiosphaeriaceae</taxon>
        <taxon>Apodospora</taxon>
    </lineage>
</organism>
<evidence type="ECO:0000259" key="3">
    <source>
        <dbReference type="PROSITE" id="PS00624"/>
    </source>
</evidence>
<accession>A0AAE0MBV8</accession>
<keyword evidence="2" id="KW-0285">Flavoprotein</keyword>
<name>A0AAE0MBV8_9PEZI</name>
<reference evidence="4" key="2">
    <citation type="submission" date="2023-06" db="EMBL/GenBank/DDBJ databases">
        <authorList>
            <consortium name="Lawrence Berkeley National Laboratory"/>
            <person name="Haridas S."/>
            <person name="Hensen N."/>
            <person name="Bonometti L."/>
            <person name="Westerberg I."/>
            <person name="Brannstrom I.O."/>
            <person name="Guillou S."/>
            <person name="Cros-Aarteil S."/>
            <person name="Calhoun S."/>
            <person name="Kuo A."/>
            <person name="Mondo S."/>
            <person name="Pangilinan J."/>
            <person name="Riley R."/>
            <person name="Labutti K."/>
            <person name="Andreopoulos B."/>
            <person name="Lipzen A."/>
            <person name="Chen C."/>
            <person name="Yanf M."/>
            <person name="Daum C."/>
            <person name="Ng V."/>
            <person name="Clum A."/>
            <person name="Steindorff A."/>
            <person name="Ohm R."/>
            <person name="Martin F."/>
            <person name="Silar P."/>
            <person name="Natvig D."/>
            <person name="Lalanne C."/>
            <person name="Gautier V."/>
            <person name="Ament-Velasquez S.L."/>
            <person name="Kruys A."/>
            <person name="Hutchinson M.I."/>
            <person name="Powell A.J."/>
            <person name="Barry K."/>
            <person name="Miller A.N."/>
            <person name="Grigoriev I.V."/>
            <person name="Debuchy R."/>
            <person name="Gladieux P."/>
            <person name="Thoren M.H."/>
            <person name="Johannesson H."/>
        </authorList>
    </citation>
    <scope>NUCLEOTIDE SEQUENCE</scope>
    <source>
        <strain evidence="4">CBS 118394</strain>
    </source>
</reference>
<dbReference type="Gene3D" id="3.30.560.10">
    <property type="entry name" value="Glucose Oxidase, domain 3"/>
    <property type="match status" value="1"/>
</dbReference>
<dbReference type="Gene3D" id="3.50.50.60">
    <property type="entry name" value="FAD/NAD(P)-binding domain"/>
    <property type="match status" value="1"/>
</dbReference>
<gene>
    <name evidence="4" type="ORF">B0H66DRAFT_616785</name>
</gene>
<dbReference type="Pfam" id="PF00732">
    <property type="entry name" value="GMC_oxred_N"/>
    <property type="match status" value="1"/>
</dbReference>
<dbReference type="SUPFAM" id="SSF51905">
    <property type="entry name" value="FAD/NAD(P)-binding domain"/>
    <property type="match status" value="1"/>
</dbReference>
<proteinExistence type="inferred from homology"/>
<dbReference type="GO" id="GO:0050660">
    <property type="term" value="F:flavin adenine dinucleotide binding"/>
    <property type="evidence" value="ECO:0007669"/>
    <property type="project" value="InterPro"/>
</dbReference>
<dbReference type="PROSITE" id="PS00624">
    <property type="entry name" value="GMC_OXRED_2"/>
    <property type="match status" value="1"/>
</dbReference>
<dbReference type="EMBL" id="JAUEDM010000002">
    <property type="protein sequence ID" value="KAK3326013.1"/>
    <property type="molecule type" value="Genomic_DNA"/>
</dbReference>
<dbReference type="PANTHER" id="PTHR11552">
    <property type="entry name" value="GLUCOSE-METHANOL-CHOLINE GMC OXIDOREDUCTASE"/>
    <property type="match status" value="1"/>
</dbReference>
<dbReference type="PIRSF" id="PIRSF000137">
    <property type="entry name" value="Alcohol_oxidase"/>
    <property type="match status" value="1"/>
</dbReference>
<evidence type="ECO:0000256" key="2">
    <source>
        <dbReference type="PIRSR" id="PIRSR000137-2"/>
    </source>
</evidence>
<comment type="caution">
    <text evidence="4">The sequence shown here is derived from an EMBL/GenBank/DDBJ whole genome shotgun (WGS) entry which is preliminary data.</text>
</comment>
<dbReference type="PANTHER" id="PTHR11552:SF78">
    <property type="entry name" value="GLUCOSE-METHANOL-CHOLINE OXIDOREDUCTASE N-TERMINAL DOMAIN-CONTAINING PROTEIN"/>
    <property type="match status" value="1"/>
</dbReference>
<comment type="similarity">
    <text evidence="1">Belongs to the GMC oxidoreductase family.</text>
</comment>
<dbReference type="PROSITE" id="PS51257">
    <property type="entry name" value="PROKAR_LIPOPROTEIN"/>
    <property type="match status" value="1"/>
</dbReference>
<reference evidence="4" key="1">
    <citation type="journal article" date="2023" name="Mol. Phylogenet. Evol.">
        <title>Genome-scale phylogeny and comparative genomics of the fungal order Sordariales.</title>
        <authorList>
            <person name="Hensen N."/>
            <person name="Bonometti L."/>
            <person name="Westerberg I."/>
            <person name="Brannstrom I.O."/>
            <person name="Guillou S."/>
            <person name="Cros-Aarteil S."/>
            <person name="Calhoun S."/>
            <person name="Haridas S."/>
            <person name="Kuo A."/>
            <person name="Mondo S."/>
            <person name="Pangilinan J."/>
            <person name="Riley R."/>
            <person name="LaButti K."/>
            <person name="Andreopoulos B."/>
            <person name="Lipzen A."/>
            <person name="Chen C."/>
            <person name="Yan M."/>
            <person name="Daum C."/>
            <person name="Ng V."/>
            <person name="Clum A."/>
            <person name="Steindorff A."/>
            <person name="Ohm R.A."/>
            <person name="Martin F."/>
            <person name="Silar P."/>
            <person name="Natvig D.O."/>
            <person name="Lalanne C."/>
            <person name="Gautier V."/>
            <person name="Ament-Velasquez S.L."/>
            <person name="Kruys A."/>
            <person name="Hutchinson M.I."/>
            <person name="Powell A.J."/>
            <person name="Barry K."/>
            <person name="Miller A.N."/>
            <person name="Grigoriev I.V."/>
            <person name="Debuchy R."/>
            <person name="Gladieux P."/>
            <person name="Hiltunen Thoren M."/>
            <person name="Johannesson H."/>
        </authorList>
    </citation>
    <scope>NUCLEOTIDE SEQUENCE</scope>
    <source>
        <strain evidence="4">CBS 118394</strain>
    </source>
</reference>
<dbReference type="GO" id="GO:0016614">
    <property type="term" value="F:oxidoreductase activity, acting on CH-OH group of donors"/>
    <property type="evidence" value="ECO:0007669"/>
    <property type="project" value="InterPro"/>
</dbReference>
<comment type="cofactor">
    <cofactor evidence="2">
        <name>FAD</name>
        <dbReference type="ChEBI" id="CHEBI:57692"/>
    </cofactor>
</comment>
<keyword evidence="5" id="KW-1185">Reference proteome</keyword>